<dbReference type="Gene3D" id="1.10.150.910">
    <property type="match status" value="1"/>
</dbReference>
<dbReference type="InterPro" id="IPR018846">
    <property type="entry name" value="Beta-prop_RSE1/DDB1/CPSF1_1st"/>
</dbReference>
<dbReference type="InterPro" id="IPR050358">
    <property type="entry name" value="RSE1/DDB1/CFT1"/>
</dbReference>
<evidence type="ECO:0000259" key="3">
    <source>
        <dbReference type="Pfam" id="PF03178"/>
    </source>
</evidence>
<dbReference type="Pfam" id="PF10433">
    <property type="entry name" value="Beta-prop_RSE1_1st"/>
    <property type="match status" value="1"/>
</dbReference>
<evidence type="ECO:0000259" key="5">
    <source>
        <dbReference type="Pfam" id="PF23726"/>
    </source>
</evidence>
<dbReference type="Pfam" id="PF03178">
    <property type="entry name" value="CPSF_A"/>
    <property type="match status" value="1"/>
</dbReference>
<feature type="domain" description="RSE1/DDB1/CPSF1 second beta-propeller" evidence="5">
    <location>
        <begin position="432"/>
        <end position="710"/>
    </location>
</feature>
<dbReference type="PANTHER" id="PTHR10644">
    <property type="entry name" value="DNA REPAIR/RNA PROCESSING CPSF FAMILY"/>
    <property type="match status" value="1"/>
</dbReference>
<proteinExistence type="predicted"/>
<evidence type="ECO:0000259" key="4">
    <source>
        <dbReference type="Pfam" id="PF10433"/>
    </source>
</evidence>
<dbReference type="SUPFAM" id="SSF50978">
    <property type="entry name" value="WD40 repeat-like"/>
    <property type="match status" value="1"/>
</dbReference>
<reference evidence="7" key="1">
    <citation type="submission" date="2017-01" db="EMBL/GenBank/DDBJ databases">
        <title>Comparative genomics of anhydrobiosis in the tardigrade Hypsibius dujardini.</title>
        <authorList>
            <person name="Yoshida Y."/>
            <person name="Koutsovoulos G."/>
            <person name="Laetsch D."/>
            <person name="Stevens L."/>
            <person name="Kumar S."/>
            <person name="Horikawa D."/>
            <person name="Ishino K."/>
            <person name="Komine S."/>
            <person name="Tomita M."/>
            <person name="Blaxter M."/>
            <person name="Arakawa K."/>
        </authorList>
    </citation>
    <scope>NUCLEOTIDE SEQUENCE [LARGE SCALE GENOMIC DNA]</scope>
    <source>
        <strain evidence="7">Z151</strain>
    </source>
</reference>
<dbReference type="OrthoDB" id="433457at2759"/>
<dbReference type="EMBL" id="MTYJ01000021">
    <property type="protein sequence ID" value="OQV21767.1"/>
    <property type="molecule type" value="Genomic_DNA"/>
</dbReference>
<evidence type="ECO:0000256" key="1">
    <source>
        <dbReference type="ARBA" id="ARBA00004123"/>
    </source>
</evidence>
<evidence type="ECO:0000256" key="2">
    <source>
        <dbReference type="ARBA" id="ARBA00023242"/>
    </source>
</evidence>
<dbReference type="Proteomes" id="UP000192578">
    <property type="component" value="Unassembled WGS sequence"/>
</dbReference>
<dbReference type="AlphaFoldDB" id="A0A1W0X2M0"/>
<evidence type="ECO:0000313" key="6">
    <source>
        <dbReference type="EMBL" id="OQV21767.1"/>
    </source>
</evidence>
<evidence type="ECO:0000313" key="7">
    <source>
        <dbReference type="Proteomes" id="UP000192578"/>
    </source>
</evidence>
<feature type="domain" description="RSE1/DDB1/CPSF1 first beta-propeller" evidence="4">
    <location>
        <begin position="18"/>
        <end position="362"/>
    </location>
</feature>
<comment type="subcellular location">
    <subcellularLocation>
        <location evidence="1">Nucleus</location>
    </subcellularLocation>
</comment>
<dbReference type="InterPro" id="IPR004871">
    <property type="entry name" value="RSE1/DDB1/CPSF1_C"/>
</dbReference>
<feature type="domain" description="RSE1/DDB1/CPSF1 C-terminal" evidence="3">
    <location>
        <begin position="824"/>
        <end position="1109"/>
    </location>
</feature>
<name>A0A1W0X2M0_HYPEX</name>
<sequence length="1156" mass="127540">MANNYIATAHPSALVKFSAFGHFVNDKQQHLLTVKSRSLELFALEGEELVELKKLPIPCTVTGFWSFRPKNHGKDVVVVLSRGNELAVFELISDLVNGIKIQTRWTGKFPAPEELKMEPLAVFHPEQRFMCLALYAQRLEIVEFSADLKTLKCFPIRYPSTDGSRILGMDFLSRPGSAASDSMLAVLQTTRLGHSLAFCNLNIKIKEKEKPVSTYSKLDPEVSLMLAIPGNDVVPPGAIAIGNSTIQYSNTSKQPVSVASPFLTKIVVTAHCVLFKDPVTGVISYLLGGADGRLVLVVVRLNTKPSPAPLTSDAKWKACRINVEFIGVATAAQTLTVVGHGLVYLGAATGPVSLLIKLREASRNPETKFYYDILQTFTGLGSILELHVVRNVEKQSLEQASLLAVTADTFGKGLTIVRNSINLQDPVDVPVSGMQKAWVTSSPESAGTTSRTFVLSDFTSTCCCTLDKDDFCETDPGGDLILTSRTILFHQLSDSLCLQVISSAVRLLKWPQFELVQEWRMENLAITVASLLKHVLVVANGCTIHMLHITSNAILPLRTHTCTNEICALELFADHAGDQFIATGEWITSNVSIIQCSTMALIQENIQPTGDVLPRSLMFCRFSEEISYFFVGRGDGNVDYFIFDETNKEMTEHKRIPLGTRLVTFIKFRAQGQVNVFACSDRPSVISCRNGKLLFSNVNIRDAVDVCPFEVTGDLSSSDDLMVVRESSISMGHLEDIQKIHFIPQHLGFQVFRLSLDAESPTVAAIGDKKDCRSNKFAIHKSPECVDERLLYILDRHSFEIITTFQSADPMDCLSCLCHWRVAGRSFLVVGTETERQIPDRTEKKGDGLEKKWNGHLIVLELINDKLQIIYTYTTTEESVRNVASYGDLLLAATDNALLTFEWLGHQLDEPNRLETGGSLNCHLDVVDDTVMLGDVQKSVVLAKFNSTTRAFEVTATDYTNYSFVSLMQRNNQTVMGGDDRGNLMVLATKKSENGEGDVGNQQALEPTSWISFGDPVTSIKRGSLVSPESIGDVSVRIVDSFVFGTSKGQLGIIFELEDDVFKLLKHIEAHLINETQSLGAMDLASSLRFNGRLMEQSHAGFVDGDLLKLARDMRSSELEAVLGSFKLAPENANVKNPSLDVGFVQKILDDLSRLH</sequence>
<keyword evidence="2" id="KW-0539">Nucleus</keyword>
<dbReference type="GO" id="GO:0005634">
    <property type="term" value="C:nucleus"/>
    <property type="evidence" value="ECO:0007669"/>
    <property type="project" value="UniProtKB-SubCell"/>
</dbReference>
<dbReference type="Gene3D" id="2.130.10.10">
    <property type="entry name" value="YVTN repeat-like/Quinoprotein amine dehydrogenase"/>
    <property type="match status" value="3"/>
</dbReference>
<protein>
    <submittedName>
        <fullName evidence="6">DNA damage-binding protein 1</fullName>
    </submittedName>
</protein>
<dbReference type="InterPro" id="IPR036322">
    <property type="entry name" value="WD40_repeat_dom_sf"/>
</dbReference>
<dbReference type="InterPro" id="IPR058543">
    <property type="entry name" value="Beta-prop_RSE1/DDB1/CPSF1_2nd"/>
</dbReference>
<comment type="caution">
    <text evidence="6">The sequence shown here is derived from an EMBL/GenBank/DDBJ whole genome shotgun (WGS) entry which is preliminary data.</text>
</comment>
<accession>A0A1W0X2M0</accession>
<keyword evidence="7" id="KW-1185">Reference proteome</keyword>
<dbReference type="GO" id="GO:0003676">
    <property type="term" value="F:nucleic acid binding"/>
    <property type="evidence" value="ECO:0007669"/>
    <property type="project" value="InterPro"/>
</dbReference>
<dbReference type="InterPro" id="IPR015943">
    <property type="entry name" value="WD40/YVTN_repeat-like_dom_sf"/>
</dbReference>
<dbReference type="Pfam" id="PF23726">
    <property type="entry name" value="Beta-prop_RSE1_2nd"/>
    <property type="match status" value="1"/>
</dbReference>
<organism evidence="6 7">
    <name type="scientific">Hypsibius exemplaris</name>
    <name type="common">Freshwater tardigrade</name>
    <dbReference type="NCBI Taxonomy" id="2072580"/>
    <lineage>
        <taxon>Eukaryota</taxon>
        <taxon>Metazoa</taxon>
        <taxon>Ecdysozoa</taxon>
        <taxon>Tardigrada</taxon>
        <taxon>Eutardigrada</taxon>
        <taxon>Parachela</taxon>
        <taxon>Hypsibioidea</taxon>
        <taxon>Hypsibiidae</taxon>
        <taxon>Hypsibius</taxon>
    </lineage>
</organism>
<gene>
    <name evidence="6" type="ORF">BV898_04343</name>
</gene>